<evidence type="ECO:0000313" key="2">
    <source>
        <dbReference type="Proteomes" id="UP001295794"/>
    </source>
</evidence>
<reference evidence="1" key="1">
    <citation type="submission" date="2023-11" db="EMBL/GenBank/DDBJ databases">
        <authorList>
            <person name="De Vega J J."/>
            <person name="De Vega J J."/>
        </authorList>
    </citation>
    <scope>NUCLEOTIDE SEQUENCE</scope>
</reference>
<comment type="caution">
    <text evidence="1">The sequence shown here is derived from an EMBL/GenBank/DDBJ whole genome shotgun (WGS) entry which is preliminary data.</text>
</comment>
<accession>A0AAD2HAW8</accession>
<organism evidence="1 2">
    <name type="scientific">Mycena citricolor</name>
    <dbReference type="NCBI Taxonomy" id="2018698"/>
    <lineage>
        <taxon>Eukaryota</taxon>
        <taxon>Fungi</taxon>
        <taxon>Dikarya</taxon>
        <taxon>Basidiomycota</taxon>
        <taxon>Agaricomycotina</taxon>
        <taxon>Agaricomycetes</taxon>
        <taxon>Agaricomycetidae</taxon>
        <taxon>Agaricales</taxon>
        <taxon>Marasmiineae</taxon>
        <taxon>Mycenaceae</taxon>
        <taxon>Mycena</taxon>
    </lineage>
</organism>
<sequence>MWVDAAGFCWESGGPAWVLLWSLDGSNCRTFPNQGGYEAEGSPVPVRCVAREDTKAARISPAGRPHLHFAPMFRALLIFAFLAVAIASPTPNAGPADVISAVGVIKDKCTVLDNGVKGISSPATGTQILNLEVNVLGVQNALKSAQQTLTGATLSTADCATWSDAVHGTVPIISTTLSDFNAKKSALPSAVKVVVCSNAKSLQSSCDTYMNSAKGLCPERKDQWVSDQAALDQSFKGLLDPSGFNCA</sequence>
<evidence type="ECO:0000313" key="1">
    <source>
        <dbReference type="EMBL" id="CAK5270722.1"/>
    </source>
</evidence>
<keyword evidence="2" id="KW-1185">Reference proteome</keyword>
<dbReference type="AlphaFoldDB" id="A0AAD2HAW8"/>
<dbReference type="Proteomes" id="UP001295794">
    <property type="component" value="Unassembled WGS sequence"/>
</dbReference>
<dbReference type="EMBL" id="CAVNYO010000169">
    <property type="protein sequence ID" value="CAK5270722.1"/>
    <property type="molecule type" value="Genomic_DNA"/>
</dbReference>
<protein>
    <submittedName>
        <fullName evidence="1">Uncharacterized protein</fullName>
    </submittedName>
</protein>
<gene>
    <name evidence="1" type="ORF">MYCIT1_LOCUS15372</name>
</gene>
<name>A0AAD2HAW8_9AGAR</name>
<proteinExistence type="predicted"/>